<dbReference type="NCBIfam" id="NF000282">
    <property type="entry name" value="RND_permease_1"/>
    <property type="match status" value="1"/>
</dbReference>
<comment type="subcellular location">
    <subcellularLocation>
        <location evidence="1 9">Cell inner membrane</location>
        <topology evidence="1 9">Multi-pass membrane protein</topology>
    </subcellularLocation>
</comment>
<keyword evidence="4" id="KW-1003">Cell membrane</keyword>
<sequence>MVNFFIHRPIFASSIAIIMVLAGAICYFLLPVSQFPDITPPQVVVSANYPGASAQVVADTVTTPLEQQINGVQGMTYMSSASSNDGSSTITITFEVGYSLSTAAVDVQNRVSQAASSLPAIVNQGGVTIKKQNPNFVLIVNLTSPDGSVDPVALSNLAYLQVVDPLKRLPGVGDVQIFGERRYSMRVWLDPDKLANLGITAVDVQNAIAEQNVQVAAGKIGQSPAPAGTAFEMQVNAVGRLSDPKEFGDIVVRADAANGSLVRLRDVARIELGALQYSSSAFFGEDPTVVLAVYQMPGSNALDLQQRVKDKMQELSGRFPKGVSYAMHYDTTRFVSASMHDVLVTLGEALVLVVAVVFIFLQSWRTTIIPTIAIPVSLVATLVVMYMFGFSLNMLSLLGMVLAIGLVVDDAIVVVENVERQLEAGLKPLAATRAAMAEVTGPIIATTAVLMAVFVPVAFIPGVSGRLYNQFALTVAISFGISAFVSLTLTPALSAAFLRHRPATQFVLFRWFNTGFERLSNAYAHGVRFLIRLRWIMLGLFAAGLVATYFVWQRLPSTFLPVEDQGYFFVVIQLPDGASLERTDAVARKARAILQNTPGVDIVGSISGLNFLTNAAQSNSAVEFAILKPWDERGPDQSASKLVADVRSKLMELPEAFALSFDPPSIPGIGTTGGFEFQVEDLTGRGSAALNDATQAVLAEARKQPELNPQQLFSSFSTSTPQFNYDLDRNKAKLLGLSLPDVFNTLQIYLGSLYVNDFNLFGRTFRVTIQADKDARAGAADISRLYVRNASGGMVPLSTLGKLVPIVGPETVPHYNNNASALINGGAAPGYSSGQAVAAMERAAATALPKDFGYEWTGITYQELKAGSIASIVFGLAMVFVFLILAAQYESWAMPFMVLLAVPLALFGAFVALLMRGMQIDVYSQIGFVMLIGLAAKNAILIVEFARRRREEGLSIVDAAMEAARLRLRPILMTAFAFILGVLPLMFSTGAGAASRQSIGTTVFGGMVAATILSLVFVPVFYAVIEQLRERGSKSEPVAEPTEPTAEPAFERLAEAAE</sequence>
<evidence type="ECO:0000256" key="2">
    <source>
        <dbReference type="ARBA" id="ARBA00010942"/>
    </source>
</evidence>
<dbReference type="SUPFAM" id="SSF82866">
    <property type="entry name" value="Multidrug efflux transporter AcrB transmembrane domain"/>
    <property type="match status" value="2"/>
</dbReference>
<dbReference type="Gene3D" id="3.30.70.1440">
    <property type="entry name" value="Multidrug efflux transporter AcrB pore domain"/>
    <property type="match status" value="1"/>
</dbReference>
<dbReference type="InterPro" id="IPR004764">
    <property type="entry name" value="MdtF-like"/>
</dbReference>
<evidence type="ECO:0000313" key="12">
    <source>
        <dbReference type="Proteomes" id="UP000216215"/>
    </source>
</evidence>
<dbReference type="GO" id="GO:0009636">
    <property type="term" value="P:response to toxic substance"/>
    <property type="evidence" value="ECO:0007669"/>
    <property type="project" value="UniProtKB-ARBA"/>
</dbReference>
<dbReference type="InterPro" id="IPR027463">
    <property type="entry name" value="AcrB_DN_DC_subdom"/>
</dbReference>
<gene>
    <name evidence="11" type="ORF">CIT25_07545</name>
</gene>
<keyword evidence="6 9" id="KW-0812">Transmembrane</keyword>
<feature type="transmembrane region" description="Helical" evidence="9">
    <location>
        <begin position="922"/>
        <end position="943"/>
    </location>
</feature>
<keyword evidence="3 9" id="KW-0813">Transport</keyword>
<dbReference type="Proteomes" id="UP000216215">
    <property type="component" value="Unassembled WGS sequence"/>
</dbReference>
<evidence type="ECO:0000256" key="8">
    <source>
        <dbReference type="ARBA" id="ARBA00023136"/>
    </source>
</evidence>
<dbReference type="GO" id="GO:0005886">
    <property type="term" value="C:plasma membrane"/>
    <property type="evidence" value="ECO:0007669"/>
    <property type="project" value="UniProtKB-SubCell"/>
</dbReference>
<reference evidence="12" key="1">
    <citation type="submission" date="2017-08" db="EMBL/GenBank/DDBJ databases">
        <title>Mesorhizobium wenxinae sp. nov., a novel rhizobial species isolated from root nodules of chickpea (Cicer arietinum L.).</title>
        <authorList>
            <person name="Zhang J."/>
        </authorList>
    </citation>
    <scope>NUCLEOTIDE SEQUENCE [LARGE SCALE GENOMIC DNA]</scope>
    <source>
        <strain evidence="12">USDA 3392</strain>
    </source>
</reference>
<dbReference type="EMBL" id="NPKI01000011">
    <property type="protein sequence ID" value="PAQ03238.1"/>
    <property type="molecule type" value="Genomic_DNA"/>
</dbReference>
<comment type="similarity">
    <text evidence="2 9">Belongs to the resistance-nodulation-cell division (RND) (TC 2.A.6) family.</text>
</comment>
<dbReference type="Pfam" id="PF00873">
    <property type="entry name" value="ACR_tran"/>
    <property type="match status" value="1"/>
</dbReference>
<comment type="caution">
    <text evidence="9">Lacks conserved residue(s) required for the propagation of feature annotation.</text>
</comment>
<dbReference type="FunFam" id="3.30.70.1430:FF:000001">
    <property type="entry name" value="Efflux pump membrane transporter"/>
    <property type="match status" value="1"/>
</dbReference>
<name>A0AB36RF37_9HYPH</name>
<feature type="transmembrane region" description="Helical" evidence="9">
    <location>
        <begin position="471"/>
        <end position="498"/>
    </location>
</feature>
<dbReference type="PRINTS" id="PR00702">
    <property type="entry name" value="ACRIFLAVINRP"/>
</dbReference>
<dbReference type="SUPFAM" id="SSF82714">
    <property type="entry name" value="Multidrug efflux transporter AcrB TolC docking domain, DN and DC subdomains"/>
    <property type="match status" value="2"/>
</dbReference>
<dbReference type="GO" id="GO:0042910">
    <property type="term" value="F:xenobiotic transmembrane transporter activity"/>
    <property type="evidence" value="ECO:0007669"/>
    <property type="project" value="TreeGrafter"/>
</dbReference>
<feature type="compositionally biased region" description="Basic and acidic residues" evidence="10">
    <location>
        <begin position="1049"/>
        <end position="1058"/>
    </location>
</feature>
<feature type="region of interest" description="Disordered" evidence="10">
    <location>
        <begin position="1032"/>
        <end position="1058"/>
    </location>
</feature>
<dbReference type="SUPFAM" id="SSF82693">
    <property type="entry name" value="Multidrug efflux transporter AcrB pore domain, PN1, PN2, PC1 and PC2 subdomains"/>
    <property type="match status" value="4"/>
</dbReference>
<evidence type="ECO:0000256" key="7">
    <source>
        <dbReference type="ARBA" id="ARBA00022989"/>
    </source>
</evidence>
<dbReference type="NCBIfam" id="TIGR00915">
    <property type="entry name" value="2A0602"/>
    <property type="match status" value="1"/>
</dbReference>
<feature type="transmembrane region" description="Helical" evidence="9">
    <location>
        <begin position="896"/>
        <end position="916"/>
    </location>
</feature>
<comment type="caution">
    <text evidence="11">The sequence shown here is derived from an EMBL/GenBank/DDBJ whole genome shotgun (WGS) entry which is preliminary data.</text>
</comment>
<dbReference type="Gene3D" id="3.30.70.1320">
    <property type="entry name" value="Multidrug efflux transporter AcrB pore domain like"/>
    <property type="match status" value="1"/>
</dbReference>
<feature type="transmembrane region" description="Helical" evidence="9">
    <location>
        <begin position="869"/>
        <end position="889"/>
    </location>
</feature>
<proteinExistence type="inferred from homology"/>
<dbReference type="FunFam" id="1.20.1640.10:FF:000001">
    <property type="entry name" value="Efflux pump membrane transporter"/>
    <property type="match status" value="1"/>
</dbReference>
<evidence type="ECO:0000256" key="6">
    <source>
        <dbReference type="ARBA" id="ARBA00022692"/>
    </source>
</evidence>
<evidence type="ECO:0000256" key="9">
    <source>
        <dbReference type="RuleBase" id="RU364070"/>
    </source>
</evidence>
<accession>A0AB36RF37</accession>
<feature type="transmembrane region" description="Helical" evidence="9">
    <location>
        <begin position="1003"/>
        <end position="1025"/>
    </location>
</feature>
<evidence type="ECO:0000313" key="11">
    <source>
        <dbReference type="EMBL" id="PAQ03238.1"/>
    </source>
</evidence>
<dbReference type="PANTHER" id="PTHR32063">
    <property type="match status" value="1"/>
</dbReference>
<feature type="transmembrane region" description="Helical" evidence="9">
    <location>
        <begin position="368"/>
        <end position="388"/>
    </location>
</feature>
<dbReference type="Gene3D" id="3.30.70.1430">
    <property type="entry name" value="Multidrug efflux transporter AcrB pore domain"/>
    <property type="match status" value="2"/>
</dbReference>
<keyword evidence="8 9" id="KW-0472">Membrane</keyword>
<evidence type="ECO:0000256" key="3">
    <source>
        <dbReference type="ARBA" id="ARBA00022448"/>
    </source>
</evidence>
<organism evidence="11 12">
    <name type="scientific">Mesorhizobium mediterraneum</name>
    <dbReference type="NCBI Taxonomy" id="43617"/>
    <lineage>
        <taxon>Bacteria</taxon>
        <taxon>Pseudomonadati</taxon>
        <taxon>Pseudomonadota</taxon>
        <taxon>Alphaproteobacteria</taxon>
        <taxon>Hyphomicrobiales</taxon>
        <taxon>Phyllobacteriaceae</taxon>
        <taxon>Mesorhizobium</taxon>
    </lineage>
</organism>
<keyword evidence="12" id="KW-1185">Reference proteome</keyword>
<dbReference type="InterPro" id="IPR001036">
    <property type="entry name" value="Acrflvin-R"/>
</dbReference>
<feature type="transmembrane region" description="Helical" evidence="9">
    <location>
        <begin position="342"/>
        <end position="361"/>
    </location>
</feature>
<dbReference type="Gene3D" id="1.20.1640.10">
    <property type="entry name" value="Multidrug efflux transporter AcrB transmembrane domain"/>
    <property type="match status" value="2"/>
</dbReference>
<feature type="transmembrane region" description="Helical" evidence="9">
    <location>
        <begin position="535"/>
        <end position="552"/>
    </location>
</feature>
<evidence type="ECO:0000256" key="5">
    <source>
        <dbReference type="ARBA" id="ARBA00022519"/>
    </source>
</evidence>
<feature type="transmembrane region" description="Helical" evidence="9">
    <location>
        <begin position="436"/>
        <end position="459"/>
    </location>
</feature>
<evidence type="ECO:0000256" key="1">
    <source>
        <dbReference type="ARBA" id="ARBA00004429"/>
    </source>
</evidence>
<dbReference type="PANTHER" id="PTHR32063:SF11">
    <property type="entry name" value="CATION OR DRUG EFFLUX SYSTEM PROTEIN"/>
    <property type="match status" value="1"/>
</dbReference>
<dbReference type="AlphaFoldDB" id="A0AB36RF37"/>
<keyword evidence="7 9" id="KW-1133">Transmembrane helix</keyword>
<evidence type="ECO:0000256" key="10">
    <source>
        <dbReference type="SAM" id="MobiDB-lite"/>
    </source>
</evidence>
<dbReference type="Gene3D" id="3.30.2090.10">
    <property type="entry name" value="Multidrug efflux transporter AcrB TolC docking domain, DN and DC subdomains"/>
    <property type="match status" value="2"/>
</dbReference>
<dbReference type="GO" id="GO:0015562">
    <property type="term" value="F:efflux transmembrane transporter activity"/>
    <property type="evidence" value="ECO:0007669"/>
    <property type="project" value="InterPro"/>
</dbReference>
<feature type="compositionally biased region" description="Low complexity" evidence="10">
    <location>
        <begin position="1036"/>
        <end position="1048"/>
    </location>
</feature>
<dbReference type="RefSeq" id="WP_095483915.1">
    <property type="nucleotide sequence ID" value="NZ_CP088151.1"/>
</dbReference>
<feature type="transmembrane region" description="Helical" evidence="9">
    <location>
        <begin position="971"/>
        <end position="991"/>
    </location>
</feature>
<evidence type="ECO:0000256" key="4">
    <source>
        <dbReference type="ARBA" id="ARBA00022475"/>
    </source>
</evidence>
<feature type="transmembrane region" description="Helical" evidence="9">
    <location>
        <begin position="12"/>
        <end position="30"/>
    </location>
</feature>
<protein>
    <recommendedName>
        <fullName evidence="9">Efflux pump membrane transporter</fullName>
    </recommendedName>
</protein>
<keyword evidence="5 9" id="KW-0997">Cell inner membrane</keyword>